<dbReference type="UniPathway" id="UPA00109">
    <property type="reaction ID" value="UER00180"/>
</dbReference>
<dbReference type="Pfam" id="PF00349">
    <property type="entry name" value="Hexokinase_1"/>
    <property type="match status" value="1"/>
</dbReference>
<protein>
    <recommendedName>
        <fullName evidence="11">Phosphotransferase</fullName>
        <ecNumber evidence="11">2.7.1.-</ecNumber>
    </recommendedName>
</protein>
<dbReference type="EC" id="2.7.1.-" evidence="11"/>
<dbReference type="Gene3D" id="3.40.367.20">
    <property type="match status" value="1"/>
</dbReference>
<dbReference type="PANTHER" id="PTHR19443">
    <property type="entry name" value="HEXOKINASE"/>
    <property type="match status" value="1"/>
</dbReference>
<evidence type="ECO:0000256" key="5">
    <source>
        <dbReference type="ARBA" id="ARBA00022741"/>
    </source>
</evidence>
<dbReference type="SUPFAM" id="SSF53067">
    <property type="entry name" value="Actin-like ATPase domain"/>
    <property type="match status" value="2"/>
</dbReference>
<dbReference type="GO" id="GO:0006096">
    <property type="term" value="P:glycolytic process"/>
    <property type="evidence" value="ECO:0007669"/>
    <property type="project" value="UniProtKB-UniPathway"/>
</dbReference>
<comment type="catalytic activity">
    <reaction evidence="10">
        <text>D-fructose + ATP = D-fructose 6-phosphate + ADP + H(+)</text>
        <dbReference type="Rhea" id="RHEA:16125"/>
        <dbReference type="ChEBI" id="CHEBI:15378"/>
        <dbReference type="ChEBI" id="CHEBI:30616"/>
        <dbReference type="ChEBI" id="CHEBI:37721"/>
        <dbReference type="ChEBI" id="CHEBI:61527"/>
        <dbReference type="ChEBI" id="CHEBI:456216"/>
        <dbReference type="EC" id="2.7.1.1"/>
    </reaction>
    <physiologicalReaction direction="left-to-right" evidence="10">
        <dbReference type="Rhea" id="RHEA:16126"/>
    </physiologicalReaction>
</comment>
<keyword evidence="8 11" id="KW-0324">Glycolysis</keyword>
<evidence type="ECO:0000256" key="2">
    <source>
        <dbReference type="ARBA" id="ARBA00005028"/>
    </source>
</evidence>
<dbReference type="AlphaFoldDB" id="A1BQS6"/>
<evidence type="ECO:0000256" key="7">
    <source>
        <dbReference type="ARBA" id="ARBA00022840"/>
    </source>
</evidence>
<comment type="pathway">
    <text evidence="1">Carbohydrate degradation; glycolysis; D-glyceraldehyde 3-phosphate and glycerone phosphate from D-glucose: step 1/4.</text>
</comment>
<dbReference type="GO" id="GO:0005739">
    <property type="term" value="C:mitochondrion"/>
    <property type="evidence" value="ECO:0007669"/>
    <property type="project" value="TreeGrafter"/>
</dbReference>
<evidence type="ECO:0000256" key="1">
    <source>
        <dbReference type="ARBA" id="ARBA00004888"/>
    </source>
</evidence>
<evidence type="ECO:0000259" key="13">
    <source>
        <dbReference type="Pfam" id="PF03727"/>
    </source>
</evidence>
<dbReference type="EMBL" id="DQ665856">
    <property type="protein sequence ID" value="ABG56071.1"/>
    <property type="molecule type" value="mRNA"/>
</dbReference>
<keyword evidence="4 11" id="KW-0808">Transferase</keyword>
<sequence length="517" mass="57878">FGTRESLIQQFNIDVRAVQPILFTMLEHMHTGLQGPSHSMLMIPTFTDVPSKPVNGLYLALDFGGTNFRCLLLNIKHNEILDSWSDSRKIDPQIPTSKELMSVLGGFIQDFLHLHEKELTPRPDILYTGYTFSFPTEQTSLNSGTLVHWTKEFITKGCVGEDPVKQLQEELNKRNLDWVKIIAMCNDTVGTLCTRRLTDPSVEIGVILGTGSNASYREKISNIKKLDPKAIYSSDHMLINMEWGSFSGMPQNEFDKIIFEKTKEHSSQPFEKQISGRYLPMMAREALRKAILTGCVFNGLWGDGSTLSDEEKSPFSDIHREMWDEKHRLRGEEMEEIIWDESEKKEKVEEILRQLWCKSNPRLKLREGVTLQLSDLSLVQQLFKAILTRSARLSAIAVSAVVIHIVKGFIEEAKEKGRSETDYLAKHPKITAAIDGSLFTHNRGYKEEMARSVELCLDSVKGYCLTSSSSSSSSATPSSSTETSVSFSFPSIIPEVVLEATNDGSGIGAAVIVAANS</sequence>
<name>A1BQS6_9EUKA</name>
<feature type="domain" description="Hexokinase C-terminal" evidence="13">
    <location>
        <begin position="203"/>
        <end position="514"/>
    </location>
</feature>
<evidence type="ECO:0000313" key="14">
    <source>
        <dbReference type="EMBL" id="ABG56071.1"/>
    </source>
</evidence>
<dbReference type="GO" id="GO:0004340">
    <property type="term" value="F:glucokinase activity"/>
    <property type="evidence" value="ECO:0007669"/>
    <property type="project" value="TreeGrafter"/>
</dbReference>
<dbReference type="Gene3D" id="3.30.420.40">
    <property type="match status" value="1"/>
</dbReference>
<dbReference type="GO" id="GO:0006006">
    <property type="term" value="P:glucose metabolic process"/>
    <property type="evidence" value="ECO:0007669"/>
    <property type="project" value="TreeGrafter"/>
</dbReference>
<evidence type="ECO:0000256" key="8">
    <source>
        <dbReference type="ARBA" id="ARBA00023152"/>
    </source>
</evidence>
<dbReference type="PROSITE" id="PS51748">
    <property type="entry name" value="HEXOKINASE_2"/>
    <property type="match status" value="1"/>
</dbReference>
<evidence type="ECO:0000256" key="11">
    <source>
        <dbReference type="RuleBase" id="RU362007"/>
    </source>
</evidence>
<organism evidence="14">
    <name type="scientific">Monocercomonoides exilis</name>
    <dbReference type="NCBI Taxonomy" id="2049356"/>
    <lineage>
        <taxon>Eukaryota</taxon>
        <taxon>Metamonada</taxon>
        <taxon>Preaxostyla</taxon>
        <taxon>Oxymonadida</taxon>
        <taxon>Polymastigidae</taxon>
        <taxon>Monocercomonoides</taxon>
    </lineage>
</organism>
<dbReference type="InterPro" id="IPR043129">
    <property type="entry name" value="ATPase_NBD"/>
</dbReference>
<dbReference type="GO" id="GO:0005524">
    <property type="term" value="F:ATP binding"/>
    <property type="evidence" value="ECO:0007669"/>
    <property type="project" value="UniProtKB-UniRule"/>
</dbReference>
<proteinExistence type="evidence at transcript level"/>
<keyword evidence="6 11" id="KW-0418">Kinase</keyword>
<keyword evidence="5 11" id="KW-0547">Nucleotide-binding</keyword>
<comment type="catalytic activity">
    <reaction evidence="9">
        <text>a D-hexose + ATP = a D-hexose 6-phosphate + ADP + H(+)</text>
        <dbReference type="Rhea" id="RHEA:22740"/>
        <dbReference type="ChEBI" id="CHEBI:4194"/>
        <dbReference type="ChEBI" id="CHEBI:15378"/>
        <dbReference type="ChEBI" id="CHEBI:30616"/>
        <dbReference type="ChEBI" id="CHEBI:229467"/>
        <dbReference type="ChEBI" id="CHEBI:456216"/>
        <dbReference type="EC" id="2.7.1.1"/>
    </reaction>
    <physiologicalReaction direction="left-to-right" evidence="9">
        <dbReference type="Rhea" id="RHEA:22741"/>
    </physiologicalReaction>
</comment>
<dbReference type="PRINTS" id="PR00475">
    <property type="entry name" value="HEXOKINASE"/>
</dbReference>
<evidence type="ECO:0000256" key="6">
    <source>
        <dbReference type="ARBA" id="ARBA00022777"/>
    </source>
</evidence>
<evidence type="ECO:0000256" key="10">
    <source>
        <dbReference type="ARBA" id="ARBA00047905"/>
    </source>
</evidence>
<feature type="non-terminal residue" evidence="14">
    <location>
        <position position="1"/>
    </location>
</feature>
<keyword evidence="7 11" id="KW-0067">ATP-binding</keyword>
<dbReference type="GO" id="GO:0005536">
    <property type="term" value="F:D-glucose binding"/>
    <property type="evidence" value="ECO:0007669"/>
    <property type="project" value="InterPro"/>
</dbReference>
<dbReference type="InterPro" id="IPR001312">
    <property type="entry name" value="Hexokinase"/>
</dbReference>
<evidence type="ECO:0000259" key="12">
    <source>
        <dbReference type="Pfam" id="PF00349"/>
    </source>
</evidence>
<evidence type="ECO:0000256" key="3">
    <source>
        <dbReference type="ARBA" id="ARBA00009225"/>
    </source>
</evidence>
<comment type="similarity">
    <text evidence="3 11">Belongs to the hexokinase family.</text>
</comment>
<dbReference type="VEuPathDB" id="GiardiaDB:MONOS_7734"/>
<dbReference type="InterPro" id="IPR022672">
    <property type="entry name" value="Hexokinase_N"/>
</dbReference>
<evidence type="ECO:0000256" key="4">
    <source>
        <dbReference type="ARBA" id="ARBA00022679"/>
    </source>
</evidence>
<dbReference type="InterPro" id="IPR022673">
    <property type="entry name" value="Hexokinase_C"/>
</dbReference>
<feature type="domain" description="Hexokinase N-terminal" evidence="12">
    <location>
        <begin position="5"/>
        <end position="195"/>
    </location>
</feature>
<dbReference type="GO" id="GO:0008865">
    <property type="term" value="F:fructokinase activity"/>
    <property type="evidence" value="ECO:0007669"/>
    <property type="project" value="TreeGrafter"/>
</dbReference>
<evidence type="ECO:0000256" key="9">
    <source>
        <dbReference type="ARBA" id="ARBA00044613"/>
    </source>
</evidence>
<comment type="pathway">
    <text evidence="2">Carbohydrate metabolism; hexose metabolism.</text>
</comment>
<dbReference type="PANTHER" id="PTHR19443:SF16">
    <property type="entry name" value="HEXOKINASE TYPE 1-RELATED"/>
    <property type="match status" value="1"/>
</dbReference>
<reference evidence="14" key="1">
    <citation type="journal article" date="2006" name="Eukaryot. Cell">
        <title>Reconstructing the mosaic glycolytic pathway of the anaerobic eukaryote Monocercomonoides.</title>
        <authorList>
            <person name="Liapounova N.A."/>
            <person name="Hampl V."/>
            <person name="Gordon P.M."/>
            <person name="Sensen C.W."/>
            <person name="Gedamu L."/>
            <person name="Dacks J.B."/>
        </authorList>
    </citation>
    <scope>NUCLEOTIDE SEQUENCE</scope>
    <source>
        <strain evidence="14">PA203</strain>
    </source>
</reference>
<accession>A1BQS6</accession>
<dbReference type="GO" id="GO:0005829">
    <property type="term" value="C:cytosol"/>
    <property type="evidence" value="ECO:0007669"/>
    <property type="project" value="TreeGrafter"/>
</dbReference>
<dbReference type="Pfam" id="PF03727">
    <property type="entry name" value="Hexokinase_2"/>
    <property type="match status" value="1"/>
</dbReference>
<dbReference type="GO" id="GO:0001678">
    <property type="term" value="P:intracellular glucose homeostasis"/>
    <property type="evidence" value="ECO:0007669"/>
    <property type="project" value="InterPro"/>
</dbReference>